<dbReference type="RefSeq" id="WP_120749583.1">
    <property type="nucleotide sequence ID" value="NZ_RBAH01000018.1"/>
</dbReference>
<feature type="transmembrane region" description="Helical" evidence="5">
    <location>
        <begin position="183"/>
        <end position="203"/>
    </location>
</feature>
<evidence type="ECO:0000256" key="3">
    <source>
        <dbReference type="ARBA" id="ARBA00022801"/>
    </source>
</evidence>
<keyword evidence="5" id="KW-0812">Transmembrane</keyword>
<dbReference type="OrthoDB" id="311592at2"/>
<dbReference type="PROSITE" id="PS50885">
    <property type="entry name" value="HAMP"/>
    <property type="match status" value="1"/>
</dbReference>
<evidence type="ECO:0000313" key="8">
    <source>
        <dbReference type="Proteomes" id="UP000282311"/>
    </source>
</evidence>
<feature type="domain" description="HAMP" evidence="6">
    <location>
        <begin position="263"/>
        <end position="294"/>
    </location>
</feature>
<dbReference type="InterPro" id="IPR036457">
    <property type="entry name" value="PPM-type-like_dom_sf"/>
</dbReference>
<dbReference type="GO" id="GO:0016791">
    <property type="term" value="F:phosphatase activity"/>
    <property type="evidence" value="ECO:0007669"/>
    <property type="project" value="TreeGrafter"/>
</dbReference>
<dbReference type="CDD" id="cd06225">
    <property type="entry name" value="HAMP"/>
    <property type="match status" value="1"/>
</dbReference>
<dbReference type="Gene3D" id="6.10.340.10">
    <property type="match status" value="1"/>
</dbReference>
<dbReference type="Gene3D" id="3.60.40.10">
    <property type="entry name" value="PPM-type phosphatase domain"/>
    <property type="match status" value="1"/>
</dbReference>
<dbReference type="PANTHER" id="PTHR43156">
    <property type="entry name" value="STAGE II SPORULATION PROTEIN E-RELATED"/>
    <property type="match status" value="1"/>
</dbReference>
<accession>A0A3B0BZ06</accession>
<evidence type="ECO:0000256" key="1">
    <source>
        <dbReference type="ARBA" id="ARBA00004236"/>
    </source>
</evidence>
<keyword evidence="3" id="KW-0378">Hydrolase</keyword>
<keyword evidence="2" id="KW-1003">Cell membrane</keyword>
<gene>
    <name evidence="7" type="ORF">D7M11_22880</name>
</gene>
<dbReference type="Proteomes" id="UP000282311">
    <property type="component" value="Unassembled WGS sequence"/>
</dbReference>
<feature type="transmembrane region" description="Helical" evidence="5">
    <location>
        <begin position="44"/>
        <end position="65"/>
    </location>
</feature>
<name>A0A3B0BZ06_9BACL</name>
<dbReference type="PANTHER" id="PTHR43156:SF2">
    <property type="entry name" value="STAGE II SPORULATION PROTEIN E"/>
    <property type="match status" value="1"/>
</dbReference>
<keyword evidence="4 5" id="KW-0472">Membrane</keyword>
<keyword evidence="5" id="KW-1133">Transmembrane helix</keyword>
<evidence type="ECO:0000256" key="2">
    <source>
        <dbReference type="ARBA" id="ARBA00022475"/>
    </source>
</evidence>
<evidence type="ECO:0000313" key="7">
    <source>
        <dbReference type="EMBL" id="RKN78915.1"/>
    </source>
</evidence>
<keyword evidence="8" id="KW-1185">Reference proteome</keyword>
<comment type="caution">
    <text evidence="7">The sequence shown here is derived from an EMBL/GenBank/DDBJ whole genome shotgun (WGS) entry which is preliminary data.</text>
</comment>
<feature type="transmembrane region" description="Helical" evidence="5">
    <location>
        <begin position="145"/>
        <end position="163"/>
    </location>
</feature>
<dbReference type="PROSITE" id="PS51257">
    <property type="entry name" value="PROKAR_LIPOPROTEIN"/>
    <property type="match status" value="1"/>
</dbReference>
<evidence type="ECO:0000256" key="4">
    <source>
        <dbReference type="ARBA" id="ARBA00023136"/>
    </source>
</evidence>
<dbReference type="SUPFAM" id="SSF81606">
    <property type="entry name" value="PP2C-like"/>
    <property type="match status" value="1"/>
</dbReference>
<dbReference type="GO" id="GO:0005886">
    <property type="term" value="C:plasma membrane"/>
    <property type="evidence" value="ECO:0007669"/>
    <property type="project" value="UniProtKB-SubCell"/>
</dbReference>
<dbReference type="Pfam" id="PF07228">
    <property type="entry name" value="SpoIIE"/>
    <property type="match status" value="1"/>
</dbReference>
<protein>
    <submittedName>
        <fullName evidence="7">Serine/threonine-protein phosphatase</fullName>
    </submittedName>
</protein>
<dbReference type="GO" id="GO:0007165">
    <property type="term" value="P:signal transduction"/>
    <property type="evidence" value="ECO:0007669"/>
    <property type="project" value="InterPro"/>
</dbReference>
<reference evidence="7 8" key="1">
    <citation type="journal article" date="2007" name="Int. J. Syst. Evol. Microbiol.">
        <title>Paenibacillus ginsengarvi sp. nov., isolated from soil from ginseng cultivation.</title>
        <authorList>
            <person name="Yoon M.H."/>
            <person name="Ten L.N."/>
            <person name="Im W.T."/>
        </authorList>
    </citation>
    <scope>NUCLEOTIDE SEQUENCE [LARGE SCALE GENOMIC DNA]</scope>
    <source>
        <strain evidence="7 8">KCTC 13059</strain>
    </source>
</reference>
<feature type="transmembrane region" description="Helical" evidence="5">
    <location>
        <begin position="99"/>
        <end position="116"/>
    </location>
</feature>
<evidence type="ECO:0000259" key="6">
    <source>
        <dbReference type="PROSITE" id="PS50885"/>
    </source>
</evidence>
<dbReference type="InterPro" id="IPR001932">
    <property type="entry name" value="PPM-type_phosphatase-like_dom"/>
</dbReference>
<dbReference type="SMART" id="SM00331">
    <property type="entry name" value="PP2C_SIG"/>
    <property type="match status" value="1"/>
</dbReference>
<proteinExistence type="predicted"/>
<dbReference type="InterPro" id="IPR052016">
    <property type="entry name" value="Bact_Sigma-Reg"/>
</dbReference>
<dbReference type="InterPro" id="IPR003660">
    <property type="entry name" value="HAMP_dom"/>
</dbReference>
<feature type="transmembrane region" description="Helical" evidence="5">
    <location>
        <begin position="215"/>
        <end position="237"/>
    </location>
</feature>
<dbReference type="EMBL" id="RBAH01000018">
    <property type="protein sequence ID" value="RKN78915.1"/>
    <property type="molecule type" value="Genomic_DNA"/>
</dbReference>
<comment type="subcellular location">
    <subcellularLocation>
        <location evidence="1">Cell membrane</location>
    </subcellularLocation>
</comment>
<dbReference type="AlphaFoldDB" id="A0A3B0BZ06"/>
<organism evidence="7 8">
    <name type="scientific">Paenibacillus ginsengarvi</name>
    <dbReference type="NCBI Taxonomy" id="400777"/>
    <lineage>
        <taxon>Bacteria</taxon>
        <taxon>Bacillati</taxon>
        <taxon>Bacillota</taxon>
        <taxon>Bacilli</taxon>
        <taxon>Bacillales</taxon>
        <taxon>Paenibacillaceae</taxon>
        <taxon>Paenibacillus</taxon>
    </lineage>
</organism>
<feature type="transmembrane region" description="Helical" evidence="5">
    <location>
        <begin position="12"/>
        <end position="38"/>
    </location>
</feature>
<sequence>MAKLKTSYLPLRLFAVFFLSMLVGCGLLVYSNLVILGFSFGELLAFQIPVVVSASCVMAVLLSYITGLRLRPVMRAMGSERPDDKQVASVRLWRLPNELFWWMLGLTCIGIVLYHADEYALLLRSSAGSGEPAWTHLLQRNLNELTIGLAISLLFLIWLQRTVKRYLVLLHPTSLPPEKNGTFWKPLVLTYVCCFAIVIYPTVRFLLGEEAGHIRFGWLAITLAVHGFLAFTVYRLLTKQFRDELRNLISGISVLLQGKRTRLHETVPVISDDEVGRLASVFNELQKAIAAKYEAVEREMALASEMQLGLLPESYVVCGHYTVASRFKPAKEVGGDLYDIVRLGDSQTIVLVGDVSGKGMPAALLMSATLALFRSQLQAGGTAADIIRRMNRDLSGMLRGDMYVTLGLALFDADSRTVRYASAGHVAPFRIGAEGAELVPVGSLPAGFDPDEAYEETVMPFHPGDRLVLYTDGIVESLDESMHMLGFERFEALLDGIDRTDPVQRQLDRLLGLLPEESSPDRDDRTLLLISMQD</sequence>
<evidence type="ECO:0000256" key="5">
    <source>
        <dbReference type="SAM" id="Phobius"/>
    </source>
</evidence>